<evidence type="ECO:0000256" key="10">
    <source>
        <dbReference type="ARBA" id="ARBA00023317"/>
    </source>
</evidence>
<feature type="active site" description="Schiff-base intermediate with substrate; via pyruvic acid" evidence="11">
    <location>
        <position position="179"/>
    </location>
</feature>
<keyword evidence="3 11" id="KW-0210">Decarboxylase</keyword>
<evidence type="ECO:0000256" key="1">
    <source>
        <dbReference type="ARBA" id="ARBA00022475"/>
    </source>
</evidence>
<feature type="modified residue" description="Pyruvic acid (Ser); by autocatalysis" evidence="11">
    <location>
        <position position="179"/>
    </location>
</feature>
<keyword evidence="10 11" id="KW-0670">Pyruvate</keyword>
<keyword evidence="7 11" id="KW-0594">Phospholipid biosynthesis</keyword>
<keyword evidence="6 11" id="KW-0865">Zymogen</keyword>
<comment type="similarity">
    <text evidence="11">Belongs to the phosphatidylserine decarboxylase family. PSD-A subfamily.</text>
</comment>
<evidence type="ECO:0000256" key="3">
    <source>
        <dbReference type="ARBA" id="ARBA00022793"/>
    </source>
</evidence>
<gene>
    <name evidence="11" type="primary">psd</name>
    <name evidence="13" type="ORF">FJZ47_02475</name>
</gene>
<comment type="cofactor">
    <cofactor evidence="11">
        <name>pyruvate</name>
        <dbReference type="ChEBI" id="CHEBI:15361"/>
    </cofactor>
    <text evidence="11">Binds 1 pyruvoyl group covalently per subunit.</text>
</comment>
<evidence type="ECO:0000256" key="5">
    <source>
        <dbReference type="ARBA" id="ARBA00023136"/>
    </source>
</evidence>
<comment type="caution">
    <text evidence="13">The sequence shown here is derived from an EMBL/GenBank/DDBJ whole genome shotgun (WGS) entry which is preliminary data.</text>
</comment>
<keyword evidence="1 11" id="KW-1003">Cell membrane</keyword>
<evidence type="ECO:0000256" key="2">
    <source>
        <dbReference type="ARBA" id="ARBA00022516"/>
    </source>
</evidence>
<feature type="chain" id="PRO_5038202735" description="Phosphatidylserine decarboxylase alpha chain" evidence="11">
    <location>
        <begin position="179"/>
        <end position="215"/>
    </location>
</feature>
<evidence type="ECO:0000256" key="4">
    <source>
        <dbReference type="ARBA" id="ARBA00023098"/>
    </source>
</evidence>
<dbReference type="EC" id="4.1.1.65" evidence="11"/>
<keyword evidence="12" id="KW-0812">Transmembrane</keyword>
<comment type="catalytic activity">
    <reaction evidence="11">
        <text>a 1,2-diacyl-sn-glycero-3-phospho-L-serine + H(+) = a 1,2-diacyl-sn-glycero-3-phosphoethanolamine + CO2</text>
        <dbReference type="Rhea" id="RHEA:20828"/>
        <dbReference type="ChEBI" id="CHEBI:15378"/>
        <dbReference type="ChEBI" id="CHEBI:16526"/>
        <dbReference type="ChEBI" id="CHEBI:57262"/>
        <dbReference type="ChEBI" id="CHEBI:64612"/>
        <dbReference type="EC" id="4.1.1.65"/>
    </reaction>
</comment>
<protein>
    <recommendedName>
        <fullName evidence="11">Phosphatidylserine decarboxylase proenzyme</fullName>
        <ecNumber evidence="11">4.1.1.65</ecNumber>
    </recommendedName>
    <component>
        <recommendedName>
            <fullName evidence="11">Phosphatidylserine decarboxylase alpha chain</fullName>
        </recommendedName>
    </component>
    <component>
        <recommendedName>
            <fullName evidence="11">Phosphatidylserine decarboxylase beta chain</fullName>
        </recommendedName>
    </component>
</protein>
<dbReference type="InterPro" id="IPR033175">
    <property type="entry name" value="PSD-A"/>
</dbReference>
<name>A0A938B191_UNCTE</name>
<organism evidence="13 14">
    <name type="scientific">Tectimicrobiota bacterium</name>
    <dbReference type="NCBI Taxonomy" id="2528274"/>
    <lineage>
        <taxon>Bacteria</taxon>
        <taxon>Pseudomonadati</taxon>
        <taxon>Nitrospinota/Tectimicrobiota group</taxon>
        <taxon>Candidatus Tectimicrobiota</taxon>
    </lineage>
</organism>
<reference evidence="13" key="1">
    <citation type="submission" date="2019-03" db="EMBL/GenBank/DDBJ databases">
        <title>Lake Tanganyika Metagenome-Assembled Genomes (MAGs).</title>
        <authorList>
            <person name="Tran P."/>
        </authorList>
    </citation>
    <scope>NUCLEOTIDE SEQUENCE</scope>
    <source>
        <strain evidence="13">K_DeepCast_65m_m2_066</strain>
    </source>
</reference>
<dbReference type="Pfam" id="PF02666">
    <property type="entry name" value="PS_Dcarbxylase"/>
    <property type="match status" value="1"/>
</dbReference>
<evidence type="ECO:0000256" key="11">
    <source>
        <dbReference type="HAMAP-Rule" id="MF_00664"/>
    </source>
</evidence>
<keyword evidence="2 11" id="KW-0444">Lipid biosynthesis</keyword>
<feature type="site" description="Cleavage (non-hydrolytic); by autocatalysis" evidence="11">
    <location>
        <begin position="178"/>
        <end position="179"/>
    </location>
</feature>
<evidence type="ECO:0000256" key="7">
    <source>
        <dbReference type="ARBA" id="ARBA00023209"/>
    </source>
</evidence>
<dbReference type="GO" id="GO:0006646">
    <property type="term" value="P:phosphatidylethanolamine biosynthetic process"/>
    <property type="evidence" value="ECO:0007669"/>
    <property type="project" value="UniProtKB-UniRule"/>
</dbReference>
<dbReference type="NCBIfam" id="NF003678">
    <property type="entry name" value="PRK05305.1-2"/>
    <property type="match status" value="1"/>
</dbReference>
<dbReference type="Proteomes" id="UP000712673">
    <property type="component" value="Unassembled WGS sequence"/>
</dbReference>
<evidence type="ECO:0000256" key="12">
    <source>
        <dbReference type="SAM" id="Phobius"/>
    </source>
</evidence>
<dbReference type="GO" id="GO:0004609">
    <property type="term" value="F:phosphatidylserine decarboxylase activity"/>
    <property type="evidence" value="ECO:0007669"/>
    <property type="project" value="UniProtKB-UniRule"/>
</dbReference>
<evidence type="ECO:0000256" key="8">
    <source>
        <dbReference type="ARBA" id="ARBA00023239"/>
    </source>
</evidence>
<dbReference type="GO" id="GO:0005886">
    <property type="term" value="C:plasma membrane"/>
    <property type="evidence" value="ECO:0007669"/>
    <property type="project" value="UniProtKB-SubCell"/>
</dbReference>
<dbReference type="AlphaFoldDB" id="A0A938B191"/>
<comment type="pathway">
    <text evidence="11">Phospholipid metabolism; phosphatidylethanolamine biosynthesis; phosphatidylethanolamine from CDP-diacylglycerol: step 2/2.</text>
</comment>
<keyword evidence="8 11" id="KW-0456">Lyase</keyword>
<evidence type="ECO:0000256" key="9">
    <source>
        <dbReference type="ARBA" id="ARBA00023264"/>
    </source>
</evidence>
<evidence type="ECO:0000256" key="6">
    <source>
        <dbReference type="ARBA" id="ARBA00023145"/>
    </source>
</evidence>
<dbReference type="EMBL" id="VGLS01000041">
    <property type="protein sequence ID" value="MBM3222659.1"/>
    <property type="molecule type" value="Genomic_DNA"/>
</dbReference>
<keyword evidence="5 11" id="KW-0472">Membrane</keyword>
<accession>A0A938B191</accession>
<dbReference type="PANTHER" id="PTHR35809">
    <property type="entry name" value="ARCHAETIDYLSERINE DECARBOXYLASE PROENZYME-RELATED"/>
    <property type="match status" value="1"/>
</dbReference>
<feature type="chain" id="PRO_5038202734" description="Phosphatidylserine decarboxylase beta chain" evidence="11">
    <location>
        <begin position="1"/>
        <end position="178"/>
    </location>
</feature>
<proteinExistence type="inferred from homology"/>
<comment type="subunit">
    <text evidence="11">Heterodimer of a large membrane-associated beta subunit and a small pyruvoyl-containing alpha subunit.</text>
</comment>
<dbReference type="HAMAP" id="MF_00664">
    <property type="entry name" value="PS_decarb_PSD_A"/>
    <property type="match status" value="1"/>
</dbReference>
<comment type="subcellular location">
    <subcellularLocation>
        <location evidence="11">Cell membrane</location>
        <topology evidence="11">Peripheral membrane protein</topology>
    </subcellularLocation>
</comment>
<feature type="transmembrane region" description="Helical" evidence="12">
    <location>
        <begin position="34"/>
        <end position="52"/>
    </location>
</feature>
<comment type="PTM">
    <text evidence="11">Is synthesized initially as an inactive proenzyme. Formation of the active enzyme involves a self-maturation process in which the active site pyruvoyl group is generated from an internal serine residue via an autocatalytic post-translational modification. Two non-identical subunits are generated from the proenzyme in this reaction, and the pyruvate is formed at the N-terminus of the alpha chain, which is derived from the carboxyl end of the proenzyme. The post-translation cleavage follows an unusual pathway, termed non-hydrolytic serinolysis, in which the side chain hydroxyl group of the serine supplies its oxygen atom to form the C-terminus of the beta chain, while the remainder of the serine residue undergoes an oxidative deamination to produce ammonia and the pyruvoyl prosthetic group on the alpha chain.</text>
</comment>
<keyword evidence="9 11" id="KW-1208">Phospholipid metabolism</keyword>
<keyword evidence="12" id="KW-1133">Transmembrane helix</keyword>
<dbReference type="InterPro" id="IPR003817">
    <property type="entry name" value="PS_Dcarbxylase"/>
</dbReference>
<keyword evidence="4 11" id="KW-0443">Lipid metabolism</keyword>
<dbReference type="NCBIfam" id="NF003685">
    <property type="entry name" value="PRK05305.2-5"/>
    <property type="match status" value="1"/>
</dbReference>
<comment type="function">
    <text evidence="11">Catalyzes the formation of phosphatidylethanolamine (PtdEtn) from phosphatidylserine (PtdSer).</text>
</comment>
<sequence>MTIWLFPRMRLAPEGLVFVLPLAGVTLLTVLGSWWGATVLGGVLTVGVAWFFRDPERHIPQTPGAVVSPADGRVMEIAHEDASRQRISIFLSPLDVHINRAPYGGTIRTVVYTPGQFVAAYRPEASRVNEANAVTIAAEGQEFVVKQIAGVLARRIVCRVQPGERLEKGQRYGLIRFGSRTDLLLPAAAELAVHVGDVVRGGETILAFLKEPPGA</sequence>
<dbReference type="PANTHER" id="PTHR35809:SF1">
    <property type="entry name" value="ARCHAETIDYLSERINE DECARBOXYLASE PROENZYME-RELATED"/>
    <property type="match status" value="1"/>
</dbReference>
<evidence type="ECO:0000313" key="13">
    <source>
        <dbReference type="EMBL" id="MBM3222659.1"/>
    </source>
</evidence>
<evidence type="ECO:0000313" key="14">
    <source>
        <dbReference type="Proteomes" id="UP000712673"/>
    </source>
</evidence>